<organism evidence="1 2">
    <name type="scientific">Enterocloster hominis</name>
    <name type="common">ex Hitch et al. 2024</name>
    <dbReference type="NCBI Taxonomy" id="1917870"/>
    <lineage>
        <taxon>Bacteria</taxon>
        <taxon>Bacillati</taxon>
        <taxon>Bacillota</taxon>
        <taxon>Clostridia</taxon>
        <taxon>Lachnospirales</taxon>
        <taxon>Lachnospiraceae</taxon>
        <taxon>Enterocloster</taxon>
    </lineage>
</organism>
<accession>A0ABV1D1Z9</accession>
<dbReference type="RefSeq" id="WP_349117903.1">
    <property type="nucleotide sequence ID" value="NZ_JBBMFM010000012.1"/>
</dbReference>
<proteinExistence type="predicted"/>
<dbReference type="EMBL" id="JBBMFM010000012">
    <property type="protein sequence ID" value="MEQ2424393.1"/>
    <property type="molecule type" value="Genomic_DNA"/>
</dbReference>
<keyword evidence="2" id="KW-1185">Reference proteome</keyword>
<reference evidence="1 2" key="1">
    <citation type="submission" date="2024-03" db="EMBL/GenBank/DDBJ databases">
        <title>Human intestinal bacterial collection.</title>
        <authorList>
            <person name="Pauvert C."/>
            <person name="Hitch T.C.A."/>
            <person name="Clavel T."/>
        </authorList>
    </citation>
    <scope>NUCLEOTIDE SEQUENCE [LARGE SCALE GENOMIC DNA]</scope>
    <source>
        <strain evidence="1 2">CLA-SR-H021</strain>
    </source>
</reference>
<comment type="caution">
    <text evidence="1">The sequence shown here is derived from an EMBL/GenBank/DDBJ whole genome shotgun (WGS) entry which is preliminary data.</text>
</comment>
<name>A0ABV1D1Z9_9FIRM</name>
<evidence type="ECO:0000313" key="2">
    <source>
        <dbReference type="Proteomes" id="UP001454086"/>
    </source>
</evidence>
<sequence>MRIKADSKQVKVNRVLRASAVAASAESAIREPPPDTWPVRMPAYAYTSLCPDPGLRRPPEGVIRYYETVLHRQRAPQL</sequence>
<gene>
    <name evidence="1" type="ORF">WMQ36_05355</name>
</gene>
<evidence type="ECO:0000313" key="1">
    <source>
        <dbReference type="EMBL" id="MEQ2424393.1"/>
    </source>
</evidence>
<protein>
    <submittedName>
        <fullName evidence="1">Uncharacterized protein</fullName>
    </submittedName>
</protein>
<dbReference type="Proteomes" id="UP001454086">
    <property type="component" value="Unassembled WGS sequence"/>
</dbReference>